<evidence type="ECO:0000256" key="6">
    <source>
        <dbReference type="ARBA" id="ARBA00032535"/>
    </source>
</evidence>
<organism evidence="10 11">
    <name type="scientific">Roseburia lenta</name>
    <dbReference type="NCBI Taxonomy" id="2763061"/>
    <lineage>
        <taxon>Bacteria</taxon>
        <taxon>Bacillati</taxon>
        <taxon>Bacillota</taxon>
        <taxon>Clostridia</taxon>
        <taxon>Lachnospirales</taxon>
        <taxon>Lachnospiraceae</taxon>
        <taxon>Roseburia</taxon>
    </lineage>
</organism>
<dbReference type="Gene3D" id="3.10.310.20">
    <property type="entry name" value="DHHA2 domain"/>
    <property type="match status" value="1"/>
</dbReference>
<dbReference type="InterPro" id="IPR038763">
    <property type="entry name" value="DHH_sf"/>
</dbReference>
<reference evidence="10 11" key="1">
    <citation type="submission" date="2020-08" db="EMBL/GenBank/DDBJ databases">
        <title>Genome public.</title>
        <authorList>
            <person name="Liu C."/>
            <person name="Sun Q."/>
        </authorList>
    </citation>
    <scope>NUCLEOTIDE SEQUENCE [LARGE SCALE GENOMIC DNA]</scope>
    <source>
        <strain evidence="10 11">NSJ-9</strain>
    </source>
</reference>
<dbReference type="NCBIfam" id="NF003877">
    <property type="entry name" value="PRK05427.1"/>
    <property type="match status" value="1"/>
</dbReference>
<evidence type="ECO:0000256" key="3">
    <source>
        <dbReference type="ARBA" id="ARBA00022723"/>
    </source>
</evidence>
<dbReference type="InterPro" id="IPR000644">
    <property type="entry name" value="CBS_dom"/>
</dbReference>
<keyword evidence="8" id="KW-0129">CBS domain</keyword>
<dbReference type="InterPro" id="IPR004097">
    <property type="entry name" value="DHHA2"/>
</dbReference>
<dbReference type="Pfam" id="PF02833">
    <property type="entry name" value="DHHA2"/>
    <property type="match status" value="1"/>
</dbReference>
<evidence type="ECO:0000256" key="7">
    <source>
        <dbReference type="ARBA" id="ARBA00047820"/>
    </source>
</evidence>
<dbReference type="InterPro" id="IPR010766">
    <property type="entry name" value="DRTGG"/>
</dbReference>
<evidence type="ECO:0000259" key="9">
    <source>
        <dbReference type="PROSITE" id="PS51371"/>
    </source>
</evidence>
<protein>
    <recommendedName>
        <fullName evidence="2">inorganic diphosphatase</fullName>
        <ecNumber evidence="2">3.6.1.1</ecNumber>
    </recommendedName>
    <alternativeName>
        <fullName evidence="6">Pyrophosphate phospho-hydrolase</fullName>
    </alternativeName>
</protein>
<dbReference type="PANTHER" id="PTHR12112">
    <property type="entry name" value="BNIP - RELATED"/>
    <property type="match status" value="1"/>
</dbReference>
<dbReference type="GO" id="GO:0004427">
    <property type="term" value="F:inorganic diphosphate phosphatase activity"/>
    <property type="evidence" value="ECO:0007669"/>
    <property type="project" value="UniProtKB-EC"/>
</dbReference>
<dbReference type="PANTHER" id="PTHR12112:SF22">
    <property type="entry name" value="MANGANESE-DEPENDENT INORGANIC PYROPHOSPHATASE-RELATED"/>
    <property type="match status" value="1"/>
</dbReference>
<dbReference type="SMART" id="SM01131">
    <property type="entry name" value="DHHA2"/>
    <property type="match status" value="1"/>
</dbReference>
<dbReference type="SUPFAM" id="SSF54631">
    <property type="entry name" value="CBS-domain pair"/>
    <property type="match status" value="1"/>
</dbReference>
<evidence type="ECO:0000256" key="8">
    <source>
        <dbReference type="PROSITE-ProRule" id="PRU00703"/>
    </source>
</evidence>
<name>A0ABR7GI88_9FIRM</name>
<dbReference type="NCBIfam" id="NF011443">
    <property type="entry name" value="PRK14869.1-5"/>
    <property type="match status" value="1"/>
</dbReference>
<comment type="caution">
    <text evidence="10">The sequence shown here is derived from an EMBL/GenBank/DDBJ whole genome shotgun (WGS) entry which is preliminary data.</text>
</comment>
<dbReference type="EMBL" id="JACOPG010000004">
    <property type="protein sequence ID" value="MBC5686997.1"/>
    <property type="molecule type" value="Genomic_DNA"/>
</dbReference>
<gene>
    <name evidence="10" type="ORF">H8R94_10345</name>
</gene>
<dbReference type="SUPFAM" id="SSF75138">
    <property type="entry name" value="HprK N-terminal domain-like"/>
    <property type="match status" value="1"/>
</dbReference>
<dbReference type="Pfam" id="PF07085">
    <property type="entry name" value="DRTGG"/>
    <property type="match status" value="1"/>
</dbReference>
<dbReference type="SUPFAM" id="SSF64182">
    <property type="entry name" value="DHH phosphoesterases"/>
    <property type="match status" value="1"/>
</dbReference>
<keyword evidence="3" id="KW-0479">Metal-binding</keyword>
<dbReference type="RefSeq" id="WP_186854606.1">
    <property type="nucleotide sequence ID" value="NZ_JACOPG010000004.1"/>
</dbReference>
<dbReference type="InterPro" id="IPR028979">
    <property type="entry name" value="Ser_kin/Pase_Hpr-like_N_sf"/>
</dbReference>
<dbReference type="EC" id="3.6.1.1" evidence="2"/>
<comment type="catalytic activity">
    <reaction evidence="7">
        <text>diphosphate + H2O = 2 phosphate + H(+)</text>
        <dbReference type="Rhea" id="RHEA:24576"/>
        <dbReference type="ChEBI" id="CHEBI:15377"/>
        <dbReference type="ChEBI" id="CHEBI:15378"/>
        <dbReference type="ChEBI" id="CHEBI:33019"/>
        <dbReference type="ChEBI" id="CHEBI:43474"/>
        <dbReference type="EC" id="3.6.1.1"/>
    </reaction>
</comment>
<accession>A0ABR7GI88</accession>
<evidence type="ECO:0000313" key="11">
    <source>
        <dbReference type="Proteomes" id="UP000643810"/>
    </source>
</evidence>
<evidence type="ECO:0000256" key="1">
    <source>
        <dbReference type="ARBA" id="ARBA00001936"/>
    </source>
</evidence>
<proteinExistence type="predicted"/>
<dbReference type="Pfam" id="PF01368">
    <property type="entry name" value="DHH"/>
    <property type="match status" value="1"/>
</dbReference>
<dbReference type="Gene3D" id="3.10.580.10">
    <property type="entry name" value="CBS-domain"/>
    <property type="match status" value="1"/>
</dbReference>
<dbReference type="PROSITE" id="PS51371">
    <property type="entry name" value="CBS"/>
    <property type="match status" value="1"/>
</dbReference>
<dbReference type="InterPro" id="IPR038222">
    <property type="entry name" value="DHHA2_dom_sf"/>
</dbReference>
<evidence type="ECO:0000256" key="2">
    <source>
        <dbReference type="ARBA" id="ARBA00012146"/>
    </source>
</evidence>
<evidence type="ECO:0000256" key="5">
    <source>
        <dbReference type="ARBA" id="ARBA00023211"/>
    </source>
</evidence>
<dbReference type="Gene3D" id="3.40.1390.20">
    <property type="entry name" value="HprK N-terminal domain-like"/>
    <property type="match status" value="1"/>
</dbReference>
<dbReference type="Proteomes" id="UP000643810">
    <property type="component" value="Unassembled WGS sequence"/>
</dbReference>
<dbReference type="Pfam" id="PF00571">
    <property type="entry name" value="CBS"/>
    <property type="match status" value="2"/>
</dbReference>
<comment type="cofactor">
    <cofactor evidence="1">
        <name>Mn(2+)</name>
        <dbReference type="ChEBI" id="CHEBI:29035"/>
    </cofactor>
</comment>
<dbReference type="NCBIfam" id="NF011442">
    <property type="entry name" value="PRK14869.1-4"/>
    <property type="match status" value="1"/>
</dbReference>
<keyword evidence="11" id="KW-1185">Reference proteome</keyword>
<feature type="domain" description="CBS" evidence="9">
    <location>
        <begin position="255"/>
        <end position="312"/>
    </location>
</feature>
<evidence type="ECO:0000256" key="4">
    <source>
        <dbReference type="ARBA" id="ARBA00022801"/>
    </source>
</evidence>
<keyword evidence="5" id="KW-0464">Manganese</keyword>
<dbReference type="InterPro" id="IPR001667">
    <property type="entry name" value="DDH_dom"/>
</dbReference>
<keyword evidence="4 10" id="KW-0378">Hydrolase</keyword>
<sequence length="549" mass="61638">MAKQERCVWVVGHKNPDTDSICAAISYAYLKNQTEDGHFIAKRAGSINNETRYVLERFGAKEPGLITDVGAQIKDIDYRQTEGVSGHFSLKKAWELMRSLDVVTLPVVDESKRLTGLIVNGDIAYSYMDVLDNRILGRAKTQYRNVIETINGCMVTGNDHAYFTKGKVVVASGNRETMRDEIEDDDLVIVGNITARQLIAIEQNASCVIICGETKVNPGVIERAQKKECVLITTPYDSFTTARLIHQSMPIRYFMTKENLITFEPDDYVDDVKETMSKIRHRDFPILDEQRHLVGMMSRRNLLNMKKKQLILVDHNEKTQAVDGIEQADILEIIDHHRLGSLETISPIFFRNQPLGCTATIIYQMYQEKGVEINSQIAGLLCSAILSDTLMFRSPTCTAIDKMVAEQLAQIAEVDVEELATAMFEAGSDFSAKTTEEIFYQDFKIFDSDDITFGVAQVSAVSRRQLNSIKPELQAYLEKVLAEKGLKMVFVMLTDILQEETELIYAGGMAKGVIEQAFGVSEENGGFMLANVVSRKKQLIPPMMQAMQS</sequence>
<dbReference type="InterPro" id="IPR046342">
    <property type="entry name" value="CBS_dom_sf"/>
</dbReference>
<evidence type="ECO:0000313" key="10">
    <source>
        <dbReference type="EMBL" id="MBC5686997.1"/>
    </source>
</evidence>
<dbReference type="SMART" id="SM00116">
    <property type="entry name" value="CBS"/>
    <property type="match status" value="2"/>
</dbReference>